<keyword evidence="1" id="KW-0732">Signal</keyword>
<protein>
    <recommendedName>
        <fullName evidence="4">Chitin binding Peritrophin-A domain-containing protein</fullName>
    </recommendedName>
</protein>
<proteinExistence type="predicted"/>
<evidence type="ECO:0000313" key="2">
    <source>
        <dbReference type="EMBL" id="SEM44802.1"/>
    </source>
</evidence>
<accession>A0A1H7YF11</accession>
<reference evidence="2 3" key="1">
    <citation type="submission" date="2016-10" db="EMBL/GenBank/DDBJ databases">
        <authorList>
            <person name="de Groot N.N."/>
        </authorList>
    </citation>
    <scope>NUCLEOTIDE SEQUENCE [LARGE SCALE GENOMIC DNA]</scope>
    <source>
        <strain evidence="2 3">DSM 16213</strain>
    </source>
</reference>
<gene>
    <name evidence="2" type="ORF">SAMN04488003_101151</name>
</gene>
<organism evidence="2 3">
    <name type="scientific">Loktanella fryxellensis</name>
    <dbReference type="NCBI Taxonomy" id="245187"/>
    <lineage>
        <taxon>Bacteria</taxon>
        <taxon>Pseudomonadati</taxon>
        <taxon>Pseudomonadota</taxon>
        <taxon>Alphaproteobacteria</taxon>
        <taxon>Rhodobacterales</taxon>
        <taxon>Roseobacteraceae</taxon>
        <taxon>Loktanella</taxon>
    </lineage>
</organism>
<dbReference type="PROSITE" id="PS51257">
    <property type="entry name" value="PROKAR_LIPOPROTEIN"/>
    <property type="match status" value="1"/>
</dbReference>
<name>A0A1H7YF11_9RHOB</name>
<dbReference type="AlphaFoldDB" id="A0A1H7YF11"/>
<evidence type="ECO:0008006" key="4">
    <source>
        <dbReference type="Google" id="ProtNLM"/>
    </source>
</evidence>
<feature type="signal peptide" evidence="1">
    <location>
        <begin position="1"/>
        <end position="20"/>
    </location>
</feature>
<dbReference type="EMBL" id="FOCI01000001">
    <property type="protein sequence ID" value="SEM44802.1"/>
    <property type="molecule type" value="Genomic_DNA"/>
</dbReference>
<sequence length="52" mass="5078">MLKTTLAALILTLAPGLAFAAGCSMAKTTAMSCADGAMPDAETGTCVPVTTS</sequence>
<evidence type="ECO:0000313" key="3">
    <source>
        <dbReference type="Proteomes" id="UP000199585"/>
    </source>
</evidence>
<keyword evidence="3" id="KW-1185">Reference proteome</keyword>
<dbReference type="RefSeq" id="WP_177174530.1">
    <property type="nucleotide sequence ID" value="NZ_FOCI01000001.1"/>
</dbReference>
<feature type="chain" id="PRO_5011565219" description="Chitin binding Peritrophin-A domain-containing protein" evidence="1">
    <location>
        <begin position="21"/>
        <end position="52"/>
    </location>
</feature>
<evidence type="ECO:0000256" key="1">
    <source>
        <dbReference type="SAM" id="SignalP"/>
    </source>
</evidence>
<dbReference type="Proteomes" id="UP000199585">
    <property type="component" value="Unassembled WGS sequence"/>
</dbReference>